<evidence type="ECO:0000313" key="2">
    <source>
        <dbReference type="EMBL" id="NNH05043.1"/>
    </source>
</evidence>
<name>A0A7Y2M4P2_9MICO</name>
<dbReference type="RefSeq" id="WP_167035051.1">
    <property type="nucleotide sequence ID" value="NZ_BAAANA010000002.1"/>
</dbReference>
<evidence type="ECO:0000313" key="3">
    <source>
        <dbReference type="Proteomes" id="UP000543598"/>
    </source>
</evidence>
<accession>A0A7Y2M4P2</accession>
<organism evidence="2 3">
    <name type="scientific">Microbacterium ulmi</name>
    <dbReference type="NCBI Taxonomy" id="179095"/>
    <lineage>
        <taxon>Bacteria</taxon>
        <taxon>Bacillati</taxon>
        <taxon>Actinomycetota</taxon>
        <taxon>Actinomycetes</taxon>
        <taxon>Micrococcales</taxon>
        <taxon>Microbacteriaceae</taxon>
        <taxon>Microbacterium</taxon>
    </lineage>
</organism>
<sequence length="287" mass="29878">MRVLSRRVAAAVCAVGVALLLTACSPSAGAESASTEPIDVLCADPLVIGCDLGGGSTIVVIDGDASDERVTEFAGRLAASPASTGAETVVLRAESGDPRILDPEVSPPPRWEVTLRPGGREQFEAALSDTLAAAAVPGATGIVVADGWPSVTVETLDQFEDVFTQLSSTRLFRAGGTYTLQSLDEHLRIVHVPARTTDEAILEIIAIARDHPDAEVLLEAPISGPQYPTLYVSRLTPAEVQELDARLSDPRLATADVDGYPLEFVLGSTGEDGTTYVAGTFGAVPAD</sequence>
<comment type="caution">
    <text evidence="2">The sequence shown here is derived from an EMBL/GenBank/DDBJ whole genome shotgun (WGS) entry which is preliminary data.</text>
</comment>
<reference evidence="2 3" key="1">
    <citation type="submission" date="2020-05" db="EMBL/GenBank/DDBJ databases">
        <title>MicrobeNet Type strains.</title>
        <authorList>
            <person name="Nicholson A.C."/>
        </authorList>
    </citation>
    <scope>NUCLEOTIDE SEQUENCE [LARGE SCALE GENOMIC DNA]</scope>
    <source>
        <strain evidence="2 3">JCM 14282</strain>
    </source>
</reference>
<evidence type="ECO:0000256" key="1">
    <source>
        <dbReference type="SAM" id="SignalP"/>
    </source>
</evidence>
<gene>
    <name evidence="2" type="ORF">HLA99_14420</name>
</gene>
<feature type="chain" id="PRO_5030536644" evidence="1">
    <location>
        <begin position="31"/>
        <end position="287"/>
    </location>
</feature>
<proteinExistence type="predicted"/>
<keyword evidence="1" id="KW-0732">Signal</keyword>
<feature type="signal peptide" evidence="1">
    <location>
        <begin position="1"/>
        <end position="30"/>
    </location>
</feature>
<dbReference type="EMBL" id="JABEMB010000030">
    <property type="protein sequence ID" value="NNH05043.1"/>
    <property type="molecule type" value="Genomic_DNA"/>
</dbReference>
<protein>
    <submittedName>
        <fullName evidence="2">Uncharacterized protein</fullName>
    </submittedName>
</protein>
<dbReference type="AlphaFoldDB" id="A0A7Y2M4P2"/>
<dbReference type="Proteomes" id="UP000543598">
    <property type="component" value="Unassembled WGS sequence"/>
</dbReference>
<keyword evidence="3" id="KW-1185">Reference proteome</keyword>
<dbReference type="PROSITE" id="PS51257">
    <property type="entry name" value="PROKAR_LIPOPROTEIN"/>
    <property type="match status" value="1"/>
</dbReference>